<dbReference type="Proteomes" id="UP001165378">
    <property type="component" value="Unassembled WGS sequence"/>
</dbReference>
<dbReference type="AlphaFoldDB" id="A0AA41Q7M4"/>
<comment type="caution">
    <text evidence="2">The sequence shown here is derived from an EMBL/GenBank/DDBJ whole genome shotgun (WGS) entry which is preliminary data.</text>
</comment>
<keyword evidence="1" id="KW-0472">Membrane</keyword>
<evidence type="ECO:0000313" key="3">
    <source>
        <dbReference type="Proteomes" id="UP001165378"/>
    </source>
</evidence>
<feature type="transmembrane region" description="Helical" evidence="1">
    <location>
        <begin position="15"/>
        <end position="34"/>
    </location>
</feature>
<keyword evidence="1" id="KW-1133">Transmembrane helix</keyword>
<gene>
    <name evidence="2" type="ORF">LZ495_38585</name>
</gene>
<proteinExistence type="predicted"/>
<sequence>MSATPSPAPARTPRIVVLAGIVCVLALAAAVVAFANGSWLGVPFLLLAAVDGNIAWYHQRRARVGRARAGRTA</sequence>
<organism evidence="2 3">
    <name type="scientific">Yinghuangia soli</name>
    <dbReference type="NCBI Taxonomy" id="2908204"/>
    <lineage>
        <taxon>Bacteria</taxon>
        <taxon>Bacillati</taxon>
        <taxon>Actinomycetota</taxon>
        <taxon>Actinomycetes</taxon>
        <taxon>Kitasatosporales</taxon>
        <taxon>Streptomycetaceae</taxon>
        <taxon>Yinghuangia</taxon>
    </lineage>
</organism>
<reference evidence="2" key="1">
    <citation type="submission" date="2022-01" db="EMBL/GenBank/DDBJ databases">
        <title>Genome-Based Taxonomic Classification of the Phylum Actinobacteria.</title>
        <authorList>
            <person name="Gao Y."/>
        </authorList>
    </citation>
    <scope>NUCLEOTIDE SEQUENCE</scope>
    <source>
        <strain evidence="2">KLBMP 8922</strain>
    </source>
</reference>
<keyword evidence="1" id="KW-0812">Transmembrane</keyword>
<evidence type="ECO:0000313" key="2">
    <source>
        <dbReference type="EMBL" id="MCF2533095.1"/>
    </source>
</evidence>
<dbReference type="EMBL" id="JAKFHA010000043">
    <property type="protein sequence ID" value="MCF2533095.1"/>
    <property type="molecule type" value="Genomic_DNA"/>
</dbReference>
<accession>A0AA41Q7M4</accession>
<protein>
    <submittedName>
        <fullName evidence="2">Uncharacterized protein</fullName>
    </submittedName>
</protein>
<evidence type="ECO:0000256" key="1">
    <source>
        <dbReference type="SAM" id="Phobius"/>
    </source>
</evidence>
<dbReference type="RefSeq" id="WP_235057863.1">
    <property type="nucleotide sequence ID" value="NZ_JAKFHA010000043.1"/>
</dbReference>
<feature type="transmembrane region" description="Helical" evidence="1">
    <location>
        <begin position="40"/>
        <end position="58"/>
    </location>
</feature>
<name>A0AA41Q7M4_9ACTN</name>
<keyword evidence="3" id="KW-1185">Reference proteome</keyword>